<dbReference type="Proteomes" id="UP001595547">
    <property type="component" value="Unassembled WGS sequence"/>
</dbReference>
<name>A0ABV7IWK3_9RHOB</name>
<feature type="domain" description="PIN" evidence="1">
    <location>
        <begin position="2"/>
        <end position="107"/>
    </location>
</feature>
<dbReference type="EMBL" id="JBHRTO010000001">
    <property type="protein sequence ID" value="MFC3179820.1"/>
    <property type="molecule type" value="Genomic_DNA"/>
</dbReference>
<dbReference type="SUPFAM" id="SSF88723">
    <property type="entry name" value="PIN domain-like"/>
    <property type="match status" value="1"/>
</dbReference>
<organism evidence="2 3">
    <name type="scientific">Cypionkella sinensis</name>
    <dbReference type="NCBI Taxonomy" id="1756043"/>
    <lineage>
        <taxon>Bacteria</taxon>
        <taxon>Pseudomonadati</taxon>
        <taxon>Pseudomonadota</taxon>
        <taxon>Alphaproteobacteria</taxon>
        <taxon>Rhodobacterales</taxon>
        <taxon>Paracoccaceae</taxon>
        <taxon>Cypionkella</taxon>
    </lineage>
</organism>
<proteinExistence type="predicted"/>
<keyword evidence="3" id="KW-1185">Reference proteome</keyword>
<dbReference type="InterPro" id="IPR029060">
    <property type="entry name" value="PIN-like_dom_sf"/>
</dbReference>
<evidence type="ECO:0000313" key="2">
    <source>
        <dbReference type="EMBL" id="MFC3179820.1"/>
    </source>
</evidence>
<dbReference type="RefSeq" id="WP_380071446.1">
    <property type="nucleotide sequence ID" value="NZ_JBHRTO010000001.1"/>
</dbReference>
<accession>A0ABV7IWK3</accession>
<sequence length="189" mass="20599">MKAVLDACVLYPTVLREILLGVAAEGRFEALWSDRILREWTRATAKLGTAAQVQAETEAALARAAFPRALVREAPAIEARLLLPDPNDVHVLAVAIAGHADCIVTFNAQDFPRHVLAEEGIERRDPDGFLWQLWSFHPDQVAAVVARVHATAEAMHGGPIPLRKLLKRAQLPKLAKALVAEADSRSGLI</sequence>
<dbReference type="InterPro" id="IPR002716">
    <property type="entry name" value="PIN_dom"/>
</dbReference>
<evidence type="ECO:0000313" key="3">
    <source>
        <dbReference type="Proteomes" id="UP001595547"/>
    </source>
</evidence>
<protein>
    <submittedName>
        <fullName evidence="2">RSP_2648 family PIN domain-containing protein</fullName>
    </submittedName>
</protein>
<comment type="caution">
    <text evidence="2">The sequence shown here is derived from an EMBL/GenBank/DDBJ whole genome shotgun (WGS) entry which is preliminary data.</text>
</comment>
<reference evidence="3" key="1">
    <citation type="journal article" date="2019" name="Int. J. Syst. Evol. Microbiol.">
        <title>The Global Catalogue of Microorganisms (GCM) 10K type strain sequencing project: providing services to taxonomists for standard genome sequencing and annotation.</title>
        <authorList>
            <consortium name="The Broad Institute Genomics Platform"/>
            <consortium name="The Broad Institute Genome Sequencing Center for Infectious Disease"/>
            <person name="Wu L."/>
            <person name="Ma J."/>
        </authorList>
    </citation>
    <scope>NUCLEOTIDE SEQUENCE [LARGE SCALE GENOMIC DNA]</scope>
    <source>
        <strain evidence="3">KCTC 52039</strain>
    </source>
</reference>
<dbReference type="NCBIfam" id="NF046100">
    <property type="entry name" value="RSP_2648_fam_PIN"/>
    <property type="match status" value="1"/>
</dbReference>
<gene>
    <name evidence="2" type="ORF">ACFOGH_02360</name>
</gene>
<evidence type="ECO:0000259" key="1">
    <source>
        <dbReference type="Pfam" id="PF13470"/>
    </source>
</evidence>
<dbReference type="Pfam" id="PF13470">
    <property type="entry name" value="PIN_3"/>
    <property type="match status" value="1"/>
</dbReference>